<comment type="caution">
    <text evidence="2">The sequence shown here is derived from an EMBL/GenBank/DDBJ whole genome shotgun (WGS) entry which is preliminary data.</text>
</comment>
<reference evidence="2" key="1">
    <citation type="journal article" date="2015" name="Nature">
        <title>Complex archaea that bridge the gap between prokaryotes and eukaryotes.</title>
        <authorList>
            <person name="Spang A."/>
            <person name="Saw J.H."/>
            <person name="Jorgensen S.L."/>
            <person name="Zaremba-Niedzwiedzka K."/>
            <person name="Martijn J."/>
            <person name="Lind A.E."/>
            <person name="van Eijk R."/>
            <person name="Schleper C."/>
            <person name="Guy L."/>
            <person name="Ettema T.J."/>
        </authorList>
    </citation>
    <scope>NUCLEOTIDE SEQUENCE</scope>
</reference>
<dbReference type="InterPro" id="IPR027417">
    <property type="entry name" value="P-loop_NTPase"/>
</dbReference>
<dbReference type="Gene3D" id="3.40.50.300">
    <property type="entry name" value="P-loop containing nucleotide triphosphate hydrolases"/>
    <property type="match status" value="1"/>
</dbReference>
<accession>A0A0F9JIA8</accession>
<evidence type="ECO:0008006" key="3">
    <source>
        <dbReference type="Google" id="ProtNLM"/>
    </source>
</evidence>
<name>A0A0F9JIA8_9ZZZZ</name>
<evidence type="ECO:0000256" key="1">
    <source>
        <dbReference type="SAM" id="MobiDB-lite"/>
    </source>
</evidence>
<organism evidence="2">
    <name type="scientific">marine sediment metagenome</name>
    <dbReference type="NCBI Taxonomy" id="412755"/>
    <lineage>
        <taxon>unclassified sequences</taxon>
        <taxon>metagenomes</taxon>
        <taxon>ecological metagenomes</taxon>
    </lineage>
</organism>
<dbReference type="EMBL" id="LAZR01010015">
    <property type="protein sequence ID" value="KKM69288.1"/>
    <property type="molecule type" value="Genomic_DNA"/>
</dbReference>
<evidence type="ECO:0000313" key="2">
    <source>
        <dbReference type="EMBL" id="KKM69288.1"/>
    </source>
</evidence>
<gene>
    <name evidence="2" type="ORF">LCGC14_1452310</name>
</gene>
<proteinExistence type="predicted"/>
<dbReference type="SUPFAM" id="SSF52540">
    <property type="entry name" value="P-loop containing nucleoside triphosphate hydrolases"/>
    <property type="match status" value="1"/>
</dbReference>
<dbReference type="InterPro" id="IPR008868">
    <property type="entry name" value="TniB"/>
</dbReference>
<feature type="region of interest" description="Disordered" evidence="1">
    <location>
        <begin position="364"/>
        <end position="407"/>
    </location>
</feature>
<sequence>MTDHAVPALSKIVLHEALREALSSVEFLLSTKQPSEGCLVPLLGPTRVGKKSVARHLLSNAGAANSLLPMEDVIYCSLPPQSSGKNIYGAILGKIVGKSPRPNENASSIRDRLFRAIDQLAIKVVVIDEVNHLIERGANLAPREAADHLKTIVDETGISVIAIGLPRFQKIIDENEQLRDRACATTILRPYDWQQDAEREAFADTVDVALRKLEQSGLPVALDFEDIVRRLYGASGGRVPVMMRLLKLCALKKQEPQTLKLGDFALAACAMQQSGIPTSSFFKTEEPDEVDILRSFACTMGEAGLEFSIDDLAGLDMERIRHDASSPFSRPSRELRRLPAPARRGGILAGRLRLSRGAQAALWTSDDRRRREGRGVAGAGTGDLGHYLSGGRSHRPSGPRGGVPAGA</sequence>
<dbReference type="AlphaFoldDB" id="A0A0F9JIA8"/>
<protein>
    <recommendedName>
        <fullName evidence="3">AAA+ ATPase domain-containing protein</fullName>
    </recommendedName>
</protein>
<feature type="compositionally biased region" description="Basic and acidic residues" evidence="1">
    <location>
        <begin position="365"/>
        <end position="374"/>
    </location>
</feature>
<dbReference type="Pfam" id="PF05621">
    <property type="entry name" value="TniB"/>
    <property type="match status" value="1"/>
</dbReference>